<dbReference type="EMBL" id="JAUKUA010000003">
    <property type="protein sequence ID" value="KAK0719870.1"/>
    <property type="molecule type" value="Genomic_DNA"/>
</dbReference>
<organism evidence="1 2">
    <name type="scientific">Lasiosphaeris hirsuta</name>
    <dbReference type="NCBI Taxonomy" id="260670"/>
    <lineage>
        <taxon>Eukaryota</taxon>
        <taxon>Fungi</taxon>
        <taxon>Dikarya</taxon>
        <taxon>Ascomycota</taxon>
        <taxon>Pezizomycotina</taxon>
        <taxon>Sordariomycetes</taxon>
        <taxon>Sordariomycetidae</taxon>
        <taxon>Sordariales</taxon>
        <taxon>Lasiosphaeriaceae</taxon>
        <taxon>Lasiosphaeris</taxon>
    </lineage>
</organism>
<reference evidence="1" key="1">
    <citation type="submission" date="2023-06" db="EMBL/GenBank/DDBJ databases">
        <title>Genome-scale phylogeny and comparative genomics of the fungal order Sordariales.</title>
        <authorList>
            <consortium name="Lawrence Berkeley National Laboratory"/>
            <person name="Hensen N."/>
            <person name="Bonometti L."/>
            <person name="Westerberg I."/>
            <person name="Brannstrom I.O."/>
            <person name="Guillou S."/>
            <person name="Cros-Aarteil S."/>
            <person name="Calhoun S."/>
            <person name="Haridas S."/>
            <person name="Kuo A."/>
            <person name="Mondo S."/>
            <person name="Pangilinan J."/>
            <person name="Riley R."/>
            <person name="Labutti K."/>
            <person name="Andreopoulos B."/>
            <person name="Lipzen A."/>
            <person name="Chen C."/>
            <person name="Yanf M."/>
            <person name="Daum C."/>
            <person name="Ng V."/>
            <person name="Clum A."/>
            <person name="Steindorff A."/>
            <person name="Ohm R."/>
            <person name="Martin F."/>
            <person name="Silar P."/>
            <person name="Natvig D."/>
            <person name="Lalanne C."/>
            <person name="Gautier V."/>
            <person name="Ament-Velasquez S.L."/>
            <person name="Kruys A."/>
            <person name="Hutchinson M.I."/>
            <person name="Powell A.J."/>
            <person name="Barry K."/>
            <person name="Miller A.N."/>
            <person name="Grigoriev I.V."/>
            <person name="Debuchy R."/>
            <person name="Gladieux P."/>
            <person name="Thoren M.H."/>
            <person name="Johannesson H."/>
        </authorList>
    </citation>
    <scope>NUCLEOTIDE SEQUENCE</scope>
    <source>
        <strain evidence="1">SMH4607-1</strain>
    </source>
</reference>
<dbReference type="Proteomes" id="UP001172102">
    <property type="component" value="Unassembled WGS sequence"/>
</dbReference>
<keyword evidence="2" id="KW-1185">Reference proteome</keyword>
<evidence type="ECO:0000313" key="2">
    <source>
        <dbReference type="Proteomes" id="UP001172102"/>
    </source>
</evidence>
<protein>
    <submittedName>
        <fullName evidence="1">Uncharacterized protein</fullName>
    </submittedName>
</protein>
<accession>A0AA40DY36</accession>
<proteinExistence type="predicted"/>
<gene>
    <name evidence="1" type="ORF">B0H67DRAFT_483272</name>
</gene>
<evidence type="ECO:0000313" key="1">
    <source>
        <dbReference type="EMBL" id="KAK0719870.1"/>
    </source>
</evidence>
<dbReference type="AlphaFoldDB" id="A0AA40DY36"/>
<name>A0AA40DY36_9PEZI</name>
<comment type="caution">
    <text evidence="1">The sequence shown here is derived from an EMBL/GenBank/DDBJ whole genome shotgun (WGS) entry which is preliminary data.</text>
</comment>
<sequence length="143" mass="15852">MKDARSHIQRTMTSAVLAATCTNGVPASKQHPADYPIDHYTLVKPAANWTSYVVRKEWYDQHLVSGPHYMAFSHTSDPYGAFKCQYTCNAATKCISYFVSYEEVGTGTEHLSCVLFDAILHLSEFELSADNIGAGGYDKLCQS</sequence>